<organism evidence="5 6">
    <name type="scientific">Polysphondylium violaceum</name>
    <dbReference type="NCBI Taxonomy" id="133409"/>
    <lineage>
        <taxon>Eukaryota</taxon>
        <taxon>Amoebozoa</taxon>
        <taxon>Evosea</taxon>
        <taxon>Eumycetozoa</taxon>
        <taxon>Dictyostelia</taxon>
        <taxon>Dictyosteliales</taxon>
        <taxon>Dictyosteliaceae</taxon>
        <taxon>Polysphondylium</taxon>
    </lineage>
</organism>
<dbReference type="PANTHER" id="PTHR23083">
    <property type="entry name" value="TETRATRICOPEPTIDE REPEAT PROTEIN, TPR"/>
    <property type="match status" value="1"/>
</dbReference>
<evidence type="ECO:0008006" key="7">
    <source>
        <dbReference type="Google" id="ProtNLM"/>
    </source>
</evidence>
<dbReference type="Gene3D" id="1.25.40.10">
    <property type="entry name" value="Tetratricopeptide repeat domain"/>
    <property type="match status" value="3"/>
</dbReference>
<keyword evidence="3" id="KW-0802">TPR repeat</keyword>
<keyword evidence="6" id="KW-1185">Reference proteome</keyword>
<evidence type="ECO:0000313" key="5">
    <source>
        <dbReference type="EMBL" id="KAF2071613.1"/>
    </source>
</evidence>
<dbReference type="SMART" id="SM00028">
    <property type="entry name" value="TPR"/>
    <property type="match status" value="9"/>
</dbReference>
<dbReference type="AlphaFoldDB" id="A0A8J4PPQ7"/>
<evidence type="ECO:0000256" key="2">
    <source>
        <dbReference type="ARBA" id="ARBA00038251"/>
    </source>
</evidence>
<accession>A0A8J4PPQ7</accession>
<dbReference type="EMBL" id="AJWJ01000357">
    <property type="protein sequence ID" value="KAF2071613.1"/>
    <property type="molecule type" value="Genomic_DNA"/>
</dbReference>
<name>A0A8J4PPQ7_9MYCE</name>
<gene>
    <name evidence="5" type="ORF">CYY_007061</name>
</gene>
<evidence type="ECO:0000313" key="6">
    <source>
        <dbReference type="Proteomes" id="UP000695562"/>
    </source>
</evidence>
<feature type="repeat" description="TPR" evidence="3">
    <location>
        <begin position="729"/>
        <end position="762"/>
    </location>
</feature>
<evidence type="ECO:0000256" key="4">
    <source>
        <dbReference type="SAM" id="MobiDB-lite"/>
    </source>
</evidence>
<comment type="similarity">
    <text evidence="2">Belongs to the YPP1 family.</text>
</comment>
<evidence type="ECO:0000256" key="1">
    <source>
        <dbReference type="ARBA" id="ARBA00002550"/>
    </source>
</evidence>
<comment type="function">
    <text evidence="1">Involved in endocytosis.</text>
</comment>
<feature type="compositionally biased region" description="Polar residues" evidence="4">
    <location>
        <begin position="554"/>
        <end position="567"/>
    </location>
</feature>
<proteinExistence type="inferred from homology"/>
<protein>
    <recommendedName>
        <fullName evidence="7">Tetratricopeptide-like helical domain-containing protein</fullName>
    </recommendedName>
</protein>
<dbReference type="PROSITE" id="PS50005">
    <property type="entry name" value="TPR"/>
    <property type="match status" value="2"/>
</dbReference>
<reference evidence="5" key="1">
    <citation type="submission" date="2020-01" db="EMBL/GenBank/DDBJ databases">
        <title>Development of genomics and gene disruption for Polysphondylium violaceum indicates a role for the polyketide synthase stlB in stalk morphogenesis.</title>
        <authorList>
            <person name="Narita B."/>
            <person name="Kawabe Y."/>
            <person name="Kin K."/>
            <person name="Saito T."/>
            <person name="Gibbs R."/>
            <person name="Kuspa A."/>
            <person name="Muzny D."/>
            <person name="Queller D."/>
            <person name="Richards S."/>
            <person name="Strassman J."/>
            <person name="Sucgang R."/>
            <person name="Worley K."/>
            <person name="Schaap P."/>
        </authorList>
    </citation>
    <scope>NUCLEOTIDE SEQUENCE</scope>
    <source>
        <strain evidence="5">QSvi11</strain>
    </source>
</reference>
<dbReference type="Proteomes" id="UP000695562">
    <property type="component" value="Unassembled WGS sequence"/>
</dbReference>
<dbReference type="InterPro" id="IPR019734">
    <property type="entry name" value="TPR_rpt"/>
</dbReference>
<dbReference type="Pfam" id="PF13181">
    <property type="entry name" value="TPR_8"/>
    <property type="match status" value="1"/>
</dbReference>
<dbReference type="InterPro" id="IPR051722">
    <property type="entry name" value="Endocytosis_PI4K-reg_protein"/>
</dbReference>
<feature type="repeat" description="TPR" evidence="3">
    <location>
        <begin position="660"/>
        <end position="693"/>
    </location>
</feature>
<sequence length="775" mass="87888">MSMRNKKQISLEIEIEKARFEKDWASLANLLKKYAKLNNISESPLECLVQAERFISEDDYSNALIALNKAYSLDPNNQEVIAYLAVVEYKRNDLALAMKHLSKLNNPFTNINSNDVLLNNRKVGLLIQAFNIKGKCYENQGDPQSALTSYQNVTDIAFRYFKNLRLIDSNTKPFIEDSLLRVAMIQKYFGNTQIAIKQIRSSLSLQMGLTSNSFVKSLWTLSQLLLRNVPSASFIPMMDISDPNNAAVQSKQQFYIPHDEVEEAILALQNAEVVLPNTNMDIGHQSLLYEDLCLAYSRKQQFYNIVEIYEKSLVVKFNDHHKWIQLALALYSCGKYKRSLFIIEECLSYEPKSTTLLLLASKICINHLSQMTKGIAFAKEAIQCIDQEDSTLLSTAYLSIGVAYCKKAIECKSYNEKQTNQELSLFNLKKAYILDPYDYRASYQLALIYSDIRDTPLGLKYIHESLGLNSDEPSSWNLLSILLSSNKNYELAYRACKHALSQSPTNVELLLTKAKIEMALDDGSQSLITYKTVFTFLSNDTLTSCRDNDDTESLPRNSRNQSGPSSVVSFDIRSATTADKSHKSSTLQSLSETDTFEDSPQSTKDLLRATSGSTSYASNTEIARRVHLWLSLCEAFTQQRMFKDAALCLAQAESLDNNNADIFYHQGYLLEIQDYRDKAISHYHRALTIDASHTATSIRLAGYYLRENDLLLAENNLTTILRSADPTSHQAWFQLGLVLKSKGEIERSSDCFKRAIELDKTAPLIPYNTIPRYIN</sequence>
<comment type="caution">
    <text evidence="5">The sequence shown here is derived from an EMBL/GenBank/DDBJ whole genome shotgun (WGS) entry which is preliminary data.</text>
</comment>
<dbReference type="SUPFAM" id="SSF48452">
    <property type="entry name" value="TPR-like"/>
    <property type="match status" value="5"/>
</dbReference>
<evidence type="ECO:0000256" key="3">
    <source>
        <dbReference type="PROSITE-ProRule" id="PRU00339"/>
    </source>
</evidence>
<dbReference type="InterPro" id="IPR011990">
    <property type="entry name" value="TPR-like_helical_dom_sf"/>
</dbReference>
<dbReference type="PANTHER" id="PTHR23083:SF464">
    <property type="entry name" value="TETRATRICOPEPTIDE REPEAT DOMAIN 7, ISOFORM A"/>
    <property type="match status" value="1"/>
</dbReference>
<feature type="region of interest" description="Disordered" evidence="4">
    <location>
        <begin position="579"/>
        <end position="610"/>
    </location>
</feature>
<feature type="region of interest" description="Disordered" evidence="4">
    <location>
        <begin position="546"/>
        <end position="567"/>
    </location>
</feature>
<dbReference type="OrthoDB" id="29013at2759"/>